<dbReference type="Proteomes" id="UP001151760">
    <property type="component" value="Unassembled WGS sequence"/>
</dbReference>
<feature type="chain" id="PRO_5046891642" evidence="1">
    <location>
        <begin position="17"/>
        <end position="143"/>
    </location>
</feature>
<evidence type="ECO:0000256" key="1">
    <source>
        <dbReference type="SAM" id="SignalP"/>
    </source>
</evidence>
<feature type="signal peptide" evidence="1">
    <location>
        <begin position="1"/>
        <end position="16"/>
    </location>
</feature>
<proteinExistence type="predicted"/>
<keyword evidence="3" id="KW-1185">Reference proteome</keyword>
<keyword evidence="1" id="KW-0732">Signal</keyword>
<accession>A0ABQ5EIX2</accession>
<protein>
    <submittedName>
        <fullName evidence="2">Uncharacterized protein</fullName>
    </submittedName>
</protein>
<sequence length="143" mass="16313">MSSLLAALMVVKLSVKNLWPHVQVVVASSPDENPFYQLSRSSRKEVQVRISVFSGTLLEEYCWNDRHGIEKTFCPVADSLDLLIYKRSRFLILCSNRDCRCRWDRDVGGIELFSVATSSMRRLEEIRIRSGSYGGVPMGFGFE</sequence>
<comment type="caution">
    <text evidence="2">The sequence shown here is derived from an EMBL/GenBank/DDBJ whole genome shotgun (WGS) entry which is preliminary data.</text>
</comment>
<reference evidence="2" key="1">
    <citation type="journal article" date="2022" name="Int. J. Mol. Sci.">
        <title>Draft Genome of Tanacetum Coccineum: Genomic Comparison of Closely Related Tanacetum-Family Plants.</title>
        <authorList>
            <person name="Yamashiro T."/>
            <person name="Shiraishi A."/>
            <person name="Nakayama K."/>
            <person name="Satake H."/>
        </authorList>
    </citation>
    <scope>NUCLEOTIDE SEQUENCE</scope>
</reference>
<evidence type="ECO:0000313" key="2">
    <source>
        <dbReference type="EMBL" id="GJT50855.1"/>
    </source>
</evidence>
<reference evidence="2" key="2">
    <citation type="submission" date="2022-01" db="EMBL/GenBank/DDBJ databases">
        <authorList>
            <person name="Yamashiro T."/>
            <person name="Shiraishi A."/>
            <person name="Satake H."/>
            <person name="Nakayama K."/>
        </authorList>
    </citation>
    <scope>NUCLEOTIDE SEQUENCE</scope>
</reference>
<dbReference type="EMBL" id="BQNB010016356">
    <property type="protein sequence ID" value="GJT50855.1"/>
    <property type="molecule type" value="Genomic_DNA"/>
</dbReference>
<gene>
    <name evidence="2" type="ORF">Tco_0977012</name>
</gene>
<organism evidence="2 3">
    <name type="scientific">Tanacetum coccineum</name>
    <dbReference type="NCBI Taxonomy" id="301880"/>
    <lineage>
        <taxon>Eukaryota</taxon>
        <taxon>Viridiplantae</taxon>
        <taxon>Streptophyta</taxon>
        <taxon>Embryophyta</taxon>
        <taxon>Tracheophyta</taxon>
        <taxon>Spermatophyta</taxon>
        <taxon>Magnoliopsida</taxon>
        <taxon>eudicotyledons</taxon>
        <taxon>Gunneridae</taxon>
        <taxon>Pentapetalae</taxon>
        <taxon>asterids</taxon>
        <taxon>campanulids</taxon>
        <taxon>Asterales</taxon>
        <taxon>Asteraceae</taxon>
        <taxon>Asteroideae</taxon>
        <taxon>Anthemideae</taxon>
        <taxon>Anthemidinae</taxon>
        <taxon>Tanacetum</taxon>
    </lineage>
</organism>
<evidence type="ECO:0000313" key="3">
    <source>
        <dbReference type="Proteomes" id="UP001151760"/>
    </source>
</evidence>
<name>A0ABQ5EIX2_9ASTR</name>